<evidence type="ECO:0000256" key="1">
    <source>
        <dbReference type="SAM" id="SignalP"/>
    </source>
</evidence>
<organism evidence="2 3">
    <name type="scientific">Tolumonas osonensis</name>
    <dbReference type="NCBI Taxonomy" id="675874"/>
    <lineage>
        <taxon>Bacteria</taxon>
        <taxon>Pseudomonadati</taxon>
        <taxon>Pseudomonadota</taxon>
        <taxon>Gammaproteobacteria</taxon>
        <taxon>Aeromonadales</taxon>
        <taxon>Aeromonadaceae</taxon>
        <taxon>Tolumonas</taxon>
    </lineage>
</organism>
<sequence>MKKIMLITTLGLLLGACSSTPDPTLLDLTMTADADLNPDLASRPSPMVVKLVEMKSHTAFENADYFSLVGNTKSVLGPDFVAEETLPIRPGERKQFKLRMHPDTGFIGVIAEYRTIDKAVWRYVIQPKTEDFSDIHLALTKDAIRPLTDIKYDDKKKDGMSINSAQVQQHASTVQSGYNMATGTSQATNVISAIPAK</sequence>
<gene>
    <name evidence="2" type="ORF">HNR75_002752</name>
</gene>
<name>A0A841GNC5_9GAMM</name>
<dbReference type="Pfam" id="PF12790">
    <property type="entry name" value="T6SS-SciN"/>
    <property type="match status" value="1"/>
</dbReference>
<dbReference type="RefSeq" id="WP_188027526.1">
    <property type="nucleotide sequence ID" value="NZ_JACHGR010000010.1"/>
</dbReference>
<reference evidence="2 3" key="1">
    <citation type="submission" date="2020-08" db="EMBL/GenBank/DDBJ databases">
        <title>Genomic Encyclopedia of Type Strains, Phase IV (KMG-IV): sequencing the most valuable type-strain genomes for metagenomic binning, comparative biology and taxonomic classification.</title>
        <authorList>
            <person name="Goeker M."/>
        </authorList>
    </citation>
    <scope>NUCLEOTIDE SEQUENCE [LARGE SCALE GENOMIC DNA]</scope>
    <source>
        <strain evidence="2 3">DSM 22975</strain>
    </source>
</reference>
<dbReference type="PANTHER" id="PTHR37625">
    <property type="entry name" value="OUTER MEMBRANE LIPOPROTEIN-RELATED"/>
    <property type="match status" value="1"/>
</dbReference>
<dbReference type="EMBL" id="JACHGR010000010">
    <property type="protein sequence ID" value="MBB6056805.1"/>
    <property type="molecule type" value="Genomic_DNA"/>
</dbReference>
<dbReference type="PANTHER" id="PTHR37625:SF4">
    <property type="entry name" value="OUTER MEMBRANE LIPOPROTEIN"/>
    <property type="match status" value="1"/>
</dbReference>
<dbReference type="NCBIfam" id="TIGR03352">
    <property type="entry name" value="VI_chp_3"/>
    <property type="match status" value="1"/>
</dbReference>
<protein>
    <submittedName>
        <fullName evidence="2">Type VI secretion system protein VasD</fullName>
    </submittedName>
</protein>
<keyword evidence="1" id="KW-0732">Signal</keyword>
<proteinExistence type="predicted"/>
<comment type="caution">
    <text evidence="2">The sequence shown here is derived from an EMBL/GenBank/DDBJ whole genome shotgun (WGS) entry which is preliminary data.</text>
</comment>
<dbReference type="AlphaFoldDB" id="A0A841GNC5"/>
<feature type="signal peptide" evidence="1">
    <location>
        <begin position="1"/>
        <end position="21"/>
    </location>
</feature>
<keyword evidence="3" id="KW-1185">Reference proteome</keyword>
<dbReference type="Proteomes" id="UP000585721">
    <property type="component" value="Unassembled WGS sequence"/>
</dbReference>
<accession>A0A841GNC5</accession>
<evidence type="ECO:0000313" key="2">
    <source>
        <dbReference type="EMBL" id="MBB6056805.1"/>
    </source>
</evidence>
<dbReference type="InterPro" id="IPR038706">
    <property type="entry name" value="Type_VI_SciN-like_sf"/>
</dbReference>
<feature type="chain" id="PRO_5032728597" evidence="1">
    <location>
        <begin position="22"/>
        <end position="197"/>
    </location>
</feature>
<dbReference type="Gene3D" id="2.60.40.4150">
    <property type="entry name" value="Type VI secretion system, lipoprotein SciN"/>
    <property type="match status" value="1"/>
</dbReference>
<dbReference type="InterPro" id="IPR017734">
    <property type="entry name" value="T6SS_SciN"/>
</dbReference>
<dbReference type="PROSITE" id="PS51257">
    <property type="entry name" value="PROKAR_LIPOPROTEIN"/>
    <property type="match status" value="1"/>
</dbReference>
<evidence type="ECO:0000313" key="3">
    <source>
        <dbReference type="Proteomes" id="UP000585721"/>
    </source>
</evidence>